<reference evidence="2 3" key="1">
    <citation type="journal article" date="2016" name="Nat. Commun.">
        <title>Thousands of microbial genomes shed light on interconnected biogeochemical processes in an aquifer system.</title>
        <authorList>
            <person name="Anantharaman K."/>
            <person name="Brown C.T."/>
            <person name="Hug L.A."/>
            <person name="Sharon I."/>
            <person name="Castelle C.J."/>
            <person name="Probst A.J."/>
            <person name="Thomas B.C."/>
            <person name="Singh A."/>
            <person name="Wilkins M.J."/>
            <person name="Karaoz U."/>
            <person name="Brodie E.L."/>
            <person name="Williams K.H."/>
            <person name="Hubbard S.S."/>
            <person name="Banfield J.F."/>
        </authorList>
    </citation>
    <scope>NUCLEOTIDE SEQUENCE [LARGE SCALE GENOMIC DNA]</scope>
</reference>
<gene>
    <name evidence="2" type="ORF">A2934_03405</name>
</gene>
<feature type="transmembrane region" description="Helical" evidence="1">
    <location>
        <begin position="6"/>
        <end position="26"/>
    </location>
</feature>
<sequence length="146" mass="16553">MFKTPHFFYWLITAIVFVGAVILIFFRNEEFIRESNMLTTELMQNAVKKPLPKTRLTVDYGNGKKRAFEGSAAPGFNLQDVFRGIESSVGVEFRVENGGNLFAVDGIPERAEKRWILSVNGKNPAEDPMFLSTEIHPGDKIVVHYE</sequence>
<accession>A0A1G2L8V6</accession>
<dbReference type="AlphaFoldDB" id="A0A1G2L8V6"/>
<evidence type="ECO:0000313" key="3">
    <source>
        <dbReference type="Proteomes" id="UP000177982"/>
    </source>
</evidence>
<protein>
    <recommendedName>
        <fullName evidence="4">DUF4430 domain-containing protein</fullName>
    </recommendedName>
</protein>
<comment type="caution">
    <text evidence="2">The sequence shown here is derived from an EMBL/GenBank/DDBJ whole genome shotgun (WGS) entry which is preliminary data.</text>
</comment>
<keyword evidence="1" id="KW-0812">Transmembrane</keyword>
<dbReference type="EMBL" id="MHQO01000014">
    <property type="protein sequence ID" value="OHA07209.1"/>
    <property type="molecule type" value="Genomic_DNA"/>
</dbReference>
<evidence type="ECO:0000313" key="2">
    <source>
        <dbReference type="EMBL" id="OHA07209.1"/>
    </source>
</evidence>
<keyword evidence="1" id="KW-1133">Transmembrane helix</keyword>
<evidence type="ECO:0008006" key="4">
    <source>
        <dbReference type="Google" id="ProtNLM"/>
    </source>
</evidence>
<evidence type="ECO:0000256" key="1">
    <source>
        <dbReference type="SAM" id="Phobius"/>
    </source>
</evidence>
<proteinExistence type="predicted"/>
<organism evidence="2 3">
    <name type="scientific">Candidatus Sungbacteria bacterium RIFCSPLOWO2_01_FULL_47_10</name>
    <dbReference type="NCBI Taxonomy" id="1802276"/>
    <lineage>
        <taxon>Bacteria</taxon>
        <taxon>Candidatus Sungiibacteriota</taxon>
    </lineage>
</organism>
<keyword evidence="1" id="KW-0472">Membrane</keyword>
<dbReference type="Proteomes" id="UP000177982">
    <property type="component" value="Unassembled WGS sequence"/>
</dbReference>
<name>A0A1G2L8V6_9BACT</name>